<dbReference type="AlphaFoldDB" id="A0A4P6JQV4"/>
<dbReference type="InterPro" id="IPR036866">
    <property type="entry name" value="RibonucZ/Hydroxyglut_hydro"/>
</dbReference>
<dbReference type="Gene3D" id="3.60.15.10">
    <property type="entry name" value="Ribonuclease Z/Hydroxyacylglutathione hydrolase-like"/>
    <property type="match status" value="1"/>
</dbReference>
<reference evidence="2 3" key="1">
    <citation type="submission" date="2019-01" db="EMBL/GenBank/DDBJ databases">
        <title>Ktedonosporobacter rubrisoli SCAWS-G2.</title>
        <authorList>
            <person name="Huang Y."/>
            <person name="Yan B."/>
        </authorList>
    </citation>
    <scope>NUCLEOTIDE SEQUENCE [LARGE SCALE GENOMIC DNA]</scope>
    <source>
        <strain evidence="2 3">SCAWS-G2</strain>
    </source>
</reference>
<evidence type="ECO:0000313" key="3">
    <source>
        <dbReference type="Proteomes" id="UP000290365"/>
    </source>
</evidence>
<keyword evidence="2" id="KW-0378">Hydrolase</keyword>
<gene>
    <name evidence="2" type="ORF">EPA93_17695</name>
</gene>
<dbReference type="GO" id="GO:0016787">
    <property type="term" value="F:hydrolase activity"/>
    <property type="evidence" value="ECO:0007669"/>
    <property type="project" value="UniProtKB-KW"/>
</dbReference>
<dbReference type="PANTHER" id="PTHR42951">
    <property type="entry name" value="METALLO-BETA-LACTAMASE DOMAIN-CONTAINING"/>
    <property type="match status" value="1"/>
</dbReference>
<evidence type="ECO:0000259" key="1">
    <source>
        <dbReference type="SMART" id="SM00849"/>
    </source>
</evidence>
<name>A0A4P6JQV4_KTERU</name>
<dbReference type="InterPro" id="IPR050855">
    <property type="entry name" value="NDM-1-like"/>
</dbReference>
<dbReference type="KEGG" id="kbs:EPA93_17695"/>
<proteinExistence type="predicted"/>
<dbReference type="Pfam" id="PF00753">
    <property type="entry name" value="Lactamase_B"/>
    <property type="match status" value="1"/>
</dbReference>
<accession>A0A4P6JQV4</accession>
<dbReference type="RefSeq" id="WP_129888778.1">
    <property type="nucleotide sequence ID" value="NZ_CP035758.1"/>
</dbReference>
<evidence type="ECO:0000313" key="2">
    <source>
        <dbReference type="EMBL" id="QBD77725.1"/>
    </source>
</evidence>
<dbReference type="InterPro" id="IPR001279">
    <property type="entry name" value="Metallo-B-lactamas"/>
</dbReference>
<dbReference type="EMBL" id="CP035758">
    <property type="protein sequence ID" value="QBD77725.1"/>
    <property type="molecule type" value="Genomic_DNA"/>
</dbReference>
<keyword evidence="3" id="KW-1185">Reference proteome</keyword>
<dbReference type="PANTHER" id="PTHR42951:SF4">
    <property type="entry name" value="ACYL-COENZYME A THIOESTERASE MBLAC2"/>
    <property type="match status" value="1"/>
</dbReference>
<organism evidence="2 3">
    <name type="scientific">Ktedonosporobacter rubrisoli</name>
    <dbReference type="NCBI Taxonomy" id="2509675"/>
    <lineage>
        <taxon>Bacteria</taxon>
        <taxon>Bacillati</taxon>
        <taxon>Chloroflexota</taxon>
        <taxon>Ktedonobacteria</taxon>
        <taxon>Ktedonobacterales</taxon>
        <taxon>Ktedonosporobacteraceae</taxon>
        <taxon>Ktedonosporobacter</taxon>
    </lineage>
</organism>
<dbReference type="SMART" id="SM00849">
    <property type="entry name" value="Lactamase_B"/>
    <property type="match status" value="1"/>
</dbReference>
<protein>
    <submittedName>
        <fullName evidence="2">MBL fold metallo-hydrolase</fullName>
    </submittedName>
</protein>
<sequence>MPSSSDQLISVPQMSNDSRVRVFRRHFSEKGEFEGLEVDGYVIISNRYVIVCDTLLCPEDMDILMDEIREELTGRQLLVVNSHADWDHAWGNHYFADSLAVAIIGHEGCRARLLGQEARTELASFQQRYATFSNVVLTPPNVTFKQGMTIYGGDLTIELFHAPGHCHDHIAIWLPEISLLLAFDAAEMPLPIIENRFAVPAMFATLEHFLSLKPQRVLCSHGKTIGVDLVGKNLAYLQEVERRCKMLLQKQRPDAQELEHAAALIQYPLDEVVAGATASKGPVDEAFYSWAHDNNVRCILQWLMR</sequence>
<dbReference type="OrthoDB" id="420651at2"/>
<feature type="domain" description="Metallo-beta-lactamase" evidence="1">
    <location>
        <begin position="37"/>
        <end position="221"/>
    </location>
</feature>
<dbReference type="Proteomes" id="UP000290365">
    <property type="component" value="Chromosome"/>
</dbReference>
<dbReference type="SUPFAM" id="SSF56281">
    <property type="entry name" value="Metallo-hydrolase/oxidoreductase"/>
    <property type="match status" value="1"/>
</dbReference>